<dbReference type="Pfam" id="PF10988">
    <property type="entry name" value="DUF2807"/>
    <property type="match status" value="1"/>
</dbReference>
<proteinExistence type="predicted"/>
<keyword evidence="1" id="KW-0732">Signal</keyword>
<dbReference type="Proteomes" id="UP001228643">
    <property type="component" value="Unassembled WGS sequence"/>
</dbReference>
<evidence type="ECO:0000313" key="3">
    <source>
        <dbReference type="EMBL" id="MDI5950566.1"/>
    </source>
</evidence>
<dbReference type="EMBL" id="JASCRY010000004">
    <property type="protein sequence ID" value="MDI5950566.1"/>
    <property type="molecule type" value="Genomic_DNA"/>
</dbReference>
<dbReference type="RefSeq" id="WP_282717250.1">
    <property type="nucleotide sequence ID" value="NZ_JASCRV010000003.1"/>
</dbReference>
<protein>
    <submittedName>
        <fullName evidence="3">DUF2807 domain-containing protein</fullName>
    </submittedName>
</protein>
<feature type="chain" id="PRO_5043397980" evidence="1">
    <location>
        <begin position="20"/>
        <end position="277"/>
    </location>
</feature>
<gene>
    <name evidence="3" type="ORF">QLS97_12990</name>
</gene>
<comment type="caution">
    <text evidence="3">The sequence shown here is derived from an EMBL/GenBank/DDBJ whole genome shotgun (WGS) entry which is preliminary data.</text>
</comment>
<name>A0AAW6TQ27_9FLAO</name>
<organism evidence="3 4">
    <name type="scientific">Flavobacterium yafengii</name>
    <dbReference type="NCBI Taxonomy" id="3041253"/>
    <lineage>
        <taxon>Bacteria</taxon>
        <taxon>Pseudomonadati</taxon>
        <taxon>Bacteroidota</taxon>
        <taxon>Flavobacteriia</taxon>
        <taxon>Flavobacteriales</taxon>
        <taxon>Flavobacteriaceae</taxon>
        <taxon>Flavobacterium</taxon>
    </lineage>
</organism>
<keyword evidence="4" id="KW-1185">Reference proteome</keyword>
<feature type="signal peptide" evidence="1">
    <location>
        <begin position="1"/>
        <end position="19"/>
    </location>
</feature>
<reference evidence="3 4" key="1">
    <citation type="submission" date="2023-04" db="EMBL/GenBank/DDBJ databases">
        <title>Two novel species of Flavobacterium.</title>
        <authorList>
            <person name="Liu Q."/>
            <person name="Xin Y.-H."/>
        </authorList>
    </citation>
    <scope>NUCLEOTIDE SEQUENCE [LARGE SCALE GENOMIC DNA]</scope>
    <source>
        <strain evidence="3 4">LB2P87</strain>
    </source>
</reference>
<evidence type="ECO:0000259" key="2">
    <source>
        <dbReference type="Pfam" id="PF10988"/>
    </source>
</evidence>
<evidence type="ECO:0000256" key="1">
    <source>
        <dbReference type="SAM" id="SignalP"/>
    </source>
</evidence>
<dbReference type="Gene3D" id="2.160.20.120">
    <property type="match status" value="1"/>
</dbReference>
<evidence type="ECO:0000313" key="4">
    <source>
        <dbReference type="Proteomes" id="UP001228643"/>
    </source>
</evidence>
<feature type="domain" description="Putative auto-transporter adhesin head GIN" evidence="2">
    <location>
        <begin position="40"/>
        <end position="179"/>
    </location>
</feature>
<sequence>MKKYAAILLLLLSTTLTFAQKKEKIKGSKTVTVEQRKVGNFESLTVEDNLEVYLERGEKTELKIEADENLHDIISLDLSDNILRIYTTKQATNYKKMIVRVTYTNDLNLVTSKNETTVNAIQEILLNDFTLKAHDASKLFLNVNAKNFVLQSDDKSKTELNLKSENTTIELSKNASLKALVTTTDLKVDMYQKSDATIEGDATNAIIRLDNNSSLTGNKLTIKNVDVTTESYSNCSVNAVTTVIIDAANKSEIQLVGAPKIEIRKFADEAKLIKKLK</sequence>
<dbReference type="InterPro" id="IPR021255">
    <property type="entry name" value="DUF2807"/>
</dbReference>
<dbReference type="AlphaFoldDB" id="A0AAW6TQ27"/>
<accession>A0AAW6TQ27</accession>